<name>A0AAD9CWH7_PAPLA</name>
<feature type="region of interest" description="Disordered" evidence="1">
    <location>
        <begin position="302"/>
        <end position="329"/>
    </location>
</feature>
<feature type="compositionally biased region" description="Polar residues" evidence="1">
    <location>
        <begin position="203"/>
        <end position="212"/>
    </location>
</feature>
<evidence type="ECO:0000313" key="2">
    <source>
        <dbReference type="EMBL" id="KAK1923356.1"/>
    </source>
</evidence>
<feature type="region of interest" description="Disordered" evidence="1">
    <location>
        <begin position="163"/>
        <end position="222"/>
    </location>
</feature>
<sequence length="409" mass="44708">MPLHPVPIIIGTTLAVIGGGIAFKKFVYDPHLAPYIEAFIAAHTTRLPHVNRSHQHDPIPVPVHAAQPVRASARQDRATELRRRHNLQQREQEHELREPLLHGDRRDRRWDGAESEFDASRVDRAHPFEPAQKDSIDRKRLVDLDRPTSPQDAEIREIIFHHHTTQPPTPRPFSSPPSFRPASVGSAQPRSSSPSLTPGSMSGWITRTSTPLATVPPASPSLDPTVLSPADHRDRVSRQALTPSPLTPTASLGTQTYPESTAFSFLSLSQASSPEAPHAMLHSLTFGSAALIDEVETETGDWADISRAPSRSVGRDEDEVRSLPDTTATGHEEVVYSSTAQNHPVQPSPSAVQPFSSLRIDALGVFAHEESSVGEVEHSQPRAGGGLRRGPMSVISLSESEGWEGESDW</sequence>
<dbReference type="AlphaFoldDB" id="A0AAD9CWH7"/>
<feature type="compositionally biased region" description="Low complexity" evidence="1">
    <location>
        <begin position="189"/>
        <end position="202"/>
    </location>
</feature>
<feature type="compositionally biased region" description="Basic and acidic residues" evidence="1">
    <location>
        <begin position="313"/>
        <end position="322"/>
    </location>
</feature>
<proteinExistence type="predicted"/>
<dbReference type="EMBL" id="JAODAN010000006">
    <property type="protein sequence ID" value="KAK1923356.1"/>
    <property type="molecule type" value="Genomic_DNA"/>
</dbReference>
<evidence type="ECO:0000313" key="3">
    <source>
        <dbReference type="Proteomes" id="UP001182556"/>
    </source>
</evidence>
<gene>
    <name evidence="2" type="ORF">DB88DRAFT_540595</name>
</gene>
<comment type="caution">
    <text evidence="2">The sequence shown here is derived from an EMBL/GenBank/DDBJ whole genome shotgun (WGS) entry which is preliminary data.</text>
</comment>
<evidence type="ECO:0000256" key="1">
    <source>
        <dbReference type="SAM" id="MobiDB-lite"/>
    </source>
</evidence>
<feature type="region of interest" description="Disordered" evidence="1">
    <location>
        <begin position="115"/>
        <end position="142"/>
    </location>
</feature>
<dbReference type="Proteomes" id="UP001182556">
    <property type="component" value="Unassembled WGS sequence"/>
</dbReference>
<feature type="region of interest" description="Disordered" evidence="1">
    <location>
        <begin position="371"/>
        <end position="409"/>
    </location>
</feature>
<feature type="compositionally biased region" description="Pro residues" evidence="1">
    <location>
        <begin position="167"/>
        <end position="179"/>
    </location>
</feature>
<protein>
    <submittedName>
        <fullName evidence="2">Uncharacterized protein</fullName>
    </submittedName>
</protein>
<organism evidence="2 3">
    <name type="scientific">Papiliotrema laurentii</name>
    <name type="common">Cryptococcus laurentii</name>
    <dbReference type="NCBI Taxonomy" id="5418"/>
    <lineage>
        <taxon>Eukaryota</taxon>
        <taxon>Fungi</taxon>
        <taxon>Dikarya</taxon>
        <taxon>Basidiomycota</taxon>
        <taxon>Agaricomycotina</taxon>
        <taxon>Tremellomycetes</taxon>
        <taxon>Tremellales</taxon>
        <taxon>Rhynchogastremaceae</taxon>
        <taxon>Papiliotrema</taxon>
    </lineage>
</organism>
<accession>A0AAD9CWH7</accession>
<feature type="compositionally biased region" description="Basic and acidic residues" evidence="1">
    <location>
        <begin position="371"/>
        <end position="380"/>
    </location>
</feature>
<keyword evidence="3" id="KW-1185">Reference proteome</keyword>
<reference evidence="2" key="1">
    <citation type="submission" date="2023-02" db="EMBL/GenBank/DDBJ databases">
        <title>Identification and recombinant expression of a fungal hydrolase from Papiliotrema laurentii that hydrolyzes apple cutin and clears colloidal polyester polyurethane.</title>
        <authorList>
            <consortium name="DOE Joint Genome Institute"/>
            <person name="Roman V.A."/>
            <person name="Bojanowski C."/>
            <person name="Crable B.R."/>
            <person name="Wagner D.N."/>
            <person name="Hung C.S."/>
            <person name="Nadeau L.J."/>
            <person name="Schratz L."/>
            <person name="Haridas S."/>
            <person name="Pangilinan J."/>
            <person name="Lipzen A."/>
            <person name="Na H."/>
            <person name="Yan M."/>
            <person name="Ng V."/>
            <person name="Grigoriev I.V."/>
            <person name="Spatafora J.W."/>
            <person name="Barlow D."/>
            <person name="Biffinger J."/>
            <person name="Kelley-Loughnane N."/>
            <person name="Varaljay V.A."/>
            <person name="Crookes-Goodson W.J."/>
        </authorList>
    </citation>
    <scope>NUCLEOTIDE SEQUENCE</scope>
    <source>
        <strain evidence="2">5307AH</strain>
    </source>
</reference>